<dbReference type="SMART" id="SM00072">
    <property type="entry name" value="GuKc"/>
    <property type="match status" value="1"/>
</dbReference>
<keyword evidence="8 13" id="KW-0547">Nucleotide-binding</keyword>
<evidence type="ECO:0000256" key="11">
    <source>
        <dbReference type="ARBA" id="ARBA00030128"/>
    </source>
</evidence>
<keyword evidence="10 13" id="KW-0067">ATP-binding</keyword>
<dbReference type="PANTHER" id="PTHR23117">
    <property type="entry name" value="GUANYLATE KINASE-RELATED"/>
    <property type="match status" value="1"/>
</dbReference>
<dbReference type="Gene3D" id="3.30.63.10">
    <property type="entry name" value="Guanylate Kinase phosphate binding domain"/>
    <property type="match status" value="1"/>
</dbReference>
<reference evidence="15" key="2">
    <citation type="journal article" date="2021" name="PeerJ">
        <title>Extensive microbial diversity within the chicken gut microbiome revealed by metagenomics and culture.</title>
        <authorList>
            <person name="Gilroy R."/>
            <person name="Ravi A."/>
            <person name="Getino M."/>
            <person name="Pursley I."/>
            <person name="Horton D.L."/>
            <person name="Alikhan N.F."/>
            <person name="Baker D."/>
            <person name="Gharbi K."/>
            <person name="Hall N."/>
            <person name="Watson M."/>
            <person name="Adriaenssens E.M."/>
            <person name="Foster-Nyarko E."/>
            <person name="Jarju S."/>
            <person name="Secka A."/>
            <person name="Antonio M."/>
            <person name="Oren A."/>
            <person name="Chaudhuri R.R."/>
            <person name="La Ragione R."/>
            <person name="Hildebrand F."/>
            <person name="Pallen M.J."/>
        </authorList>
    </citation>
    <scope>NUCLEOTIDE SEQUENCE</scope>
    <source>
        <strain evidence="15">1063</strain>
    </source>
</reference>
<dbReference type="CDD" id="cd00071">
    <property type="entry name" value="GMPK"/>
    <property type="match status" value="1"/>
</dbReference>
<evidence type="ECO:0000313" key="16">
    <source>
        <dbReference type="Proteomes" id="UP000824088"/>
    </source>
</evidence>
<accession>A0A9D1L2J2</accession>
<dbReference type="PROSITE" id="PS00856">
    <property type="entry name" value="GUANYLATE_KINASE_1"/>
    <property type="match status" value="1"/>
</dbReference>
<evidence type="ECO:0000256" key="7">
    <source>
        <dbReference type="ARBA" id="ARBA00022679"/>
    </source>
</evidence>
<keyword evidence="7 13" id="KW-0808">Transferase</keyword>
<evidence type="ECO:0000313" key="15">
    <source>
        <dbReference type="EMBL" id="HIU21636.1"/>
    </source>
</evidence>
<feature type="binding site" evidence="13">
    <location>
        <begin position="12"/>
        <end position="19"/>
    </location>
    <ligand>
        <name>ATP</name>
        <dbReference type="ChEBI" id="CHEBI:30616"/>
    </ligand>
</feature>
<dbReference type="AlphaFoldDB" id="A0A9D1L2J2"/>
<feature type="domain" description="Guanylate kinase-like" evidence="14">
    <location>
        <begin position="5"/>
        <end position="183"/>
    </location>
</feature>
<dbReference type="Proteomes" id="UP000824088">
    <property type="component" value="Unassembled WGS sequence"/>
</dbReference>
<dbReference type="EC" id="2.7.4.8" evidence="4 13"/>
<dbReference type="GO" id="GO:0005524">
    <property type="term" value="F:ATP binding"/>
    <property type="evidence" value="ECO:0007669"/>
    <property type="project" value="UniProtKB-UniRule"/>
</dbReference>
<keyword evidence="9 13" id="KW-0418">Kinase</keyword>
<evidence type="ECO:0000256" key="8">
    <source>
        <dbReference type="ARBA" id="ARBA00022741"/>
    </source>
</evidence>
<dbReference type="InterPro" id="IPR027417">
    <property type="entry name" value="P-loop_NTPase"/>
</dbReference>
<dbReference type="PROSITE" id="PS50052">
    <property type="entry name" value="GUANYLATE_KINASE_2"/>
    <property type="match status" value="1"/>
</dbReference>
<dbReference type="InterPro" id="IPR017665">
    <property type="entry name" value="Guanylate_kinase"/>
</dbReference>
<dbReference type="PANTHER" id="PTHR23117:SF13">
    <property type="entry name" value="GUANYLATE KINASE"/>
    <property type="match status" value="1"/>
</dbReference>
<gene>
    <name evidence="13 15" type="primary">gmk</name>
    <name evidence="15" type="ORF">IAD51_05350</name>
</gene>
<comment type="subcellular location">
    <subcellularLocation>
        <location evidence="2 13">Cytoplasm</location>
    </subcellularLocation>
</comment>
<dbReference type="SUPFAM" id="SSF52540">
    <property type="entry name" value="P-loop containing nucleoside triphosphate hydrolases"/>
    <property type="match status" value="1"/>
</dbReference>
<sequence>MENKGLLVVISGFSGVGKGTVIQMVLDELPTLRFSISCTTRAPRAGEENGVNYYFLTEEEFERKIAEGAFVEYTRTFTNYYGTLKSEIDRPIRAGVDILLELNVVGAKNIKKLYPECVTIFVQPPSLEALKARLIGRGSESPESLERRLREIETESKDIPSYDYVVTNTVARTCADEIVAIIKSEHLRTDRAAAQNIFPTED</sequence>
<evidence type="ECO:0000259" key="14">
    <source>
        <dbReference type="PROSITE" id="PS50052"/>
    </source>
</evidence>
<dbReference type="FunFam" id="3.30.63.10:FF:000005">
    <property type="entry name" value="Guanylate kinase"/>
    <property type="match status" value="1"/>
</dbReference>
<dbReference type="NCBIfam" id="TIGR03263">
    <property type="entry name" value="guanyl_kin"/>
    <property type="match status" value="1"/>
</dbReference>
<dbReference type="Pfam" id="PF00625">
    <property type="entry name" value="Guanylate_kin"/>
    <property type="match status" value="1"/>
</dbReference>
<evidence type="ECO:0000256" key="9">
    <source>
        <dbReference type="ARBA" id="ARBA00022777"/>
    </source>
</evidence>
<evidence type="ECO:0000256" key="2">
    <source>
        <dbReference type="ARBA" id="ARBA00004496"/>
    </source>
</evidence>
<organism evidence="15 16">
    <name type="scientific">Candidatus Limadaptatus stercorigallinarum</name>
    <dbReference type="NCBI Taxonomy" id="2840845"/>
    <lineage>
        <taxon>Bacteria</taxon>
        <taxon>Bacillati</taxon>
        <taxon>Bacillota</taxon>
        <taxon>Clostridia</taxon>
        <taxon>Eubacteriales</taxon>
        <taxon>Candidatus Limadaptatus</taxon>
    </lineage>
</organism>
<dbReference type="InterPro" id="IPR008145">
    <property type="entry name" value="GK/Ca_channel_bsu"/>
</dbReference>
<evidence type="ECO:0000256" key="6">
    <source>
        <dbReference type="ARBA" id="ARBA00022490"/>
    </source>
</evidence>
<dbReference type="InterPro" id="IPR008144">
    <property type="entry name" value="Guanylate_kin-like_dom"/>
</dbReference>
<dbReference type="GO" id="GO:0005829">
    <property type="term" value="C:cytosol"/>
    <property type="evidence" value="ECO:0007669"/>
    <property type="project" value="TreeGrafter"/>
</dbReference>
<evidence type="ECO:0000256" key="13">
    <source>
        <dbReference type="HAMAP-Rule" id="MF_00328"/>
    </source>
</evidence>
<dbReference type="HAMAP" id="MF_00328">
    <property type="entry name" value="Guanylate_kinase"/>
    <property type="match status" value="1"/>
</dbReference>
<dbReference type="Gene3D" id="3.40.50.300">
    <property type="entry name" value="P-loop containing nucleotide triphosphate hydrolases"/>
    <property type="match status" value="1"/>
</dbReference>
<dbReference type="EMBL" id="DVMN01000096">
    <property type="protein sequence ID" value="HIU21636.1"/>
    <property type="molecule type" value="Genomic_DNA"/>
</dbReference>
<comment type="similarity">
    <text evidence="3 13">Belongs to the guanylate kinase family.</text>
</comment>
<evidence type="ECO:0000256" key="12">
    <source>
        <dbReference type="ARBA" id="ARBA00048594"/>
    </source>
</evidence>
<comment type="catalytic activity">
    <reaction evidence="12 13">
        <text>GMP + ATP = GDP + ADP</text>
        <dbReference type="Rhea" id="RHEA:20780"/>
        <dbReference type="ChEBI" id="CHEBI:30616"/>
        <dbReference type="ChEBI" id="CHEBI:58115"/>
        <dbReference type="ChEBI" id="CHEBI:58189"/>
        <dbReference type="ChEBI" id="CHEBI:456216"/>
        <dbReference type="EC" id="2.7.4.8"/>
    </reaction>
</comment>
<reference evidence="15" key="1">
    <citation type="submission" date="2020-10" db="EMBL/GenBank/DDBJ databases">
        <authorList>
            <person name="Gilroy R."/>
        </authorList>
    </citation>
    <scope>NUCLEOTIDE SEQUENCE</scope>
    <source>
        <strain evidence="15">1063</strain>
    </source>
</reference>
<protein>
    <recommendedName>
        <fullName evidence="5 13">Guanylate kinase</fullName>
        <ecNumber evidence="4 13">2.7.4.8</ecNumber>
    </recommendedName>
    <alternativeName>
        <fullName evidence="11 13">GMP kinase</fullName>
    </alternativeName>
</protein>
<dbReference type="GO" id="GO:0004385">
    <property type="term" value="F:GMP kinase activity"/>
    <property type="evidence" value="ECO:0007669"/>
    <property type="project" value="UniProtKB-UniRule"/>
</dbReference>
<name>A0A9D1L2J2_9FIRM</name>
<evidence type="ECO:0000256" key="5">
    <source>
        <dbReference type="ARBA" id="ARBA00016296"/>
    </source>
</evidence>
<evidence type="ECO:0000256" key="3">
    <source>
        <dbReference type="ARBA" id="ARBA00005790"/>
    </source>
</evidence>
<proteinExistence type="inferred from homology"/>
<evidence type="ECO:0000256" key="1">
    <source>
        <dbReference type="ARBA" id="ARBA00003531"/>
    </source>
</evidence>
<evidence type="ECO:0000256" key="10">
    <source>
        <dbReference type="ARBA" id="ARBA00022840"/>
    </source>
</evidence>
<keyword evidence="6 13" id="KW-0963">Cytoplasm</keyword>
<comment type="caution">
    <text evidence="15">The sequence shown here is derived from an EMBL/GenBank/DDBJ whole genome shotgun (WGS) entry which is preliminary data.</text>
</comment>
<dbReference type="InterPro" id="IPR020590">
    <property type="entry name" value="Guanylate_kinase_CS"/>
</dbReference>
<comment type="function">
    <text evidence="1 13">Essential for recycling GMP and indirectly, cGMP.</text>
</comment>
<evidence type="ECO:0000256" key="4">
    <source>
        <dbReference type="ARBA" id="ARBA00012961"/>
    </source>
</evidence>